<evidence type="ECO:0000256" key="6">
    <source>
        <dbReference type="SAM" id="SignalP"/>
    </source>
</evidence>
<feature type="site" description="Reactive bond" evidence="5">
    <location>
        <begin position="188"/>
        <end position="189"/>
    </location>
</feature>
<evidence type="ECO:0000256" key="2">
    <source>
        <dbReference type="ARBA" id="ARBA00022525"/>
    </source>
</evidence>
<feature type="domain" description="Pacifastin" evidence="7">
    <location>
        <begin position="330"/>
        <end position="363"/>
    </location>
</feature>
<dbReference type="GO" id="GO:0004867">
    <property type="term" value="F:serine-type endopeptidase inhibitor activity"/>
    <property type="evidence" value="ECO:0007669"/>
    <property type="project" value="UniProtKB-UniRule"/>
</dbReference>
<feature type="domain" description="Pacifastin" evidence="7">
    <location>
        <begin position="72"/>
        <end position="105"/>
    </location>
</feature>
<dbReference type="Pfam" id="PF05375">
    <property type="entry name" value="Pacifastin_I"/>
    <property type="match status" value="8"/>
</dbReference>
<dbReference type="SUPFAM" id="SSF57603">
    <property type="entry name" value="FnI-like domain"/>
    <property type="match status" value="1"/>
</dbReference>
<feature type="domain" description="Pacifastin" evidence="7">
    <location>
        <begin position="161"/>
        <end position="194"/>
    </location>
</feature>
<dbReference type="InterPro" id="IPR001007">
    <property type="entry name" value="VWF_dom"/>
</dbReference>
<protein>
    <submittedName>
        <fullName evidence="8">Pacifastin-related serine protease inhibitor</fullName>
    </submittedName>
</protein>
<evidence type="ECO:0000256" key="3">
    <source>
        <dbReference type="ARBA" id="ARBA00023157"/>
    </source>
</evidence>
<sequence>MKAQVVLLLLGAAVTAATSPPFVELPSDPDAPECEGRPLVDRWRKDCNWCSCNEGRVRCSRQLCPEGQQDPEPQCEGSPTWKDDCNTCRCAGGRAVCTAKHCDQLGPEQQIVEVQVESAECKEGSRWRVECNWCTCRGGKGACTEMACLNWDEDQAREDGILECHGSSRWKKDCNWCRCAEGRGFCTKKACPQTGPFDNLPEDAMCVPGSRWLVDCNWCGCSDDGRSSFCTLMACIPGYVHEGPTCEDGSVWKTDDCNICRCIDGMSACTKRLCATPNQEPRTPQVPNEPECQGELGIDRWRQDCNWCNCRNGAGACTKRQCLEGVKDDQPECEGNPSWMKDCNRCHCVDGRAVCTTKFCGEFRK</sequence>
<keyword evidence="5" id="KW-0646">Protease inhibitor</keyword>
<proteinExistence type="evidence at transcript level"/>
<feature type="site" description="Reactive bond" evidence="5">
    <location>
        <begin position="99"/>
        <end position="100"/>
    </location>
</feature>
<dbReference type="OrthoDB" id="6372901at2759"/>
<feature type="chain" id="PRO_5003559754" evidence="6">
    <location>
        <begin position="18"/>
        <end position="365"/>
    </location>
</feature>
<evidence type="ECO:0000256" key="4">
    <source>
        <dbReference type="ARBA" id="ARBA00029459"/>
    </source>
</evidence>
<feature type="domain" description="Pacifastin" evidence="7">
    <location>
        <begin position="243"/>
        <end position="277"/>
    </location>
</feature>
<feature type="domain" description="Pacifastin" evidence="7">
    <location>
        <begin position="118"/>
        <end position="151"/>
    </location>
</feature>
<evidence type="ECO:0000259" key="7">
    <source>
        <dbReference type="PROSITE" id="PS51446"/>
    </source>
</evidence>
<dbReference type="SUPFAM" id="SSF57283">
    <property type="entry name" value="PMP inhibitors"/>
    <property type="match status" value="6"/>
</dbReference>
<feature type="disulfide bond" evidence="5">
    <location>
        <begin position="164"/>
        <end position="179"/>
    </location>
</feature>
<keyword evidence="5" id="KW-0722">Serine protease inhibitor</keyword>
<reference evidence="8" key="1">
    <citation type="journal article" date="2012" name="Fish Shellfish Immunol.">
        <title>The first homolog of pacifastin-related precursor in the swimming crab (Portunus trituberculatus): Characterization and potential role in immune response to bacteria and fungi.</title>
        <authorList>
            <person name="Wang S."/>
            <person name="Cui Z."/>
            <person name="Liu Y."/>
            <person name="Li Q."/>
            <person name="Song C."/>
        </authorList>
    </citation>
    <scope>NUCLEOTIDE SEQUENCE</scope>
</reference>
<comment type="subcellular location">
    <subcellularLocation>
        <location evidence="1">Secreted</location>
    </subcellularLocation>
</comment>
<feature type="disulfide bond" evidence="5">
    <location>
        <begin position="121"/>
        <end position="136"/>
    </location>
</feature>
<feature type="domain" description="Pacifastin" evidence="7">
    <location>
        <begin position="203"/>
        <end position="238"/>
    </location>
</feature>
<evidence type="ECO:0000256" key="5">
    <source>
        <dbReference type="PROSITE-ProRule" id="PRU00776"/>
    </source>
</evidence>
<keyword evidence="2" id="KW-0964">Secreted</keyword>
<evidence type="ECO:0000256" key="1">
    <source>
        <dbReference type="ARBA" id="ARBA00004613"/>
    </source>
</evidence>
<dbReference type="EMBL" id="JF412655">
    <property type="protein sequence ID" value="AEX20235.1"/>
    <property type="molecule type" value="mRNA"/>
</dbReference>
<accession>H2BIV8</accession>
<name>H2BIV8_PORTR</name>
<feature type="disulfide bond" evidence="5">
    <location>
        <begin position="333"/>
        <end position="348"/>
    </location>
</feature>
<dbReference type="GO" id="GO:0005576">
    <property type="term" value="C:extracellular region"/>
    <property type="evidence" value="ECO:0007669"/>
    <property type="project" value="UniProtKB-SubCell"/>
</dbReference>
<evidence type="ECO:0000313" key="8">
    <source>
        <dbReference type="EMBL" id="AEX20235.1"/>
    </source>
</evidence>
<feature type="disulfide bond" evidence="5">
    <location>
        <begin position="206"/>
        <end position="221"/>
    </location>
</feature>
<feature type="site" description="Reactive bond" evidence="5">
    <location>
        <begin position="357"/>
        <end position="358"/>
    </location>
</feature>
<comment type="caution">
    <text evidence="5">Lacks conserved residue(s) required for the propagation of feature annotation.</text>
</comment>
<dbReference type="InterPro" id="IPR008037">
    <property type="entry name" value="Pacifastin_dom"/>
</dbReference>
<dbReference type="SMART" id="SM00215">
    <property type="entry name" value="VWC_out"/>
    <property type="match status" value="4"/>
</dbReference>
<feature type="signal peptide" evidence="6">
    <location>
        <begin position="1"/>
        <end position="17"/>
    </location>
</feature>
<keyword evidence="3 5" id="KW-1015">Disulfide bond</keyword>
<comment type="similarity">
    <text evidence="4 5">Belongs to the protease inhibitor I19 family.</text>
</comment>
<organism evidence="8">
    <name type="scientific">Portunus trituberculatus</name>
    <name type="common">Swimming crab</name>
    <name type="synonym">Neptunus trituberculatus</name>
    <dbReference type="NCBI Taxonomy" id="210409"/>
    <lineage>
        <taxon>Eukaryota</taxon>
        <taxon>Metazoa</taxon>
        <taxon>Ecdysozoa</taxon>
        <taxon>Arthropoda</taxon>
        <taxon>Crustacea</taxon>
        <taxon>Multicrustacea</taxon>
        <taxon>Malacostraca</taxon>
        <taxon>Eumalacostraca</taxon>
        <taxon>Eucarida</taxon>
        <taxon>Decapoda</taxon>
        <taxon>Pleocyemata</taxon>
        <taxon>Brachyura</taxon>
        <taxon>Eubrachyura</taxon>
        <taxon>Portunoidea</taxon>
        <taxon>Portunidae</taxon>
        <taxon>Portuninae</taxon>
        <taxon>Portunus</taxon>
    </lineage>
</organism>
<feature type="disulfide bond" evidence="5">
    <location>
        <begin position="75"/>
        <end position="90"/>
    </location>
</feature>
<dbReference type="Gene3D" id="2.10.70.10">
    <property type="entry name" value="Complement Module, domain 1"/>
    <property type="match status" value="1"/>
</dbReference>
<keyword evidence="6" id="KW-0732">Signal</keyword>
<dbReference type="PROSITE" id="PS51446">
    <property type="entry name" value="PACIFASTIN"/>
    <property type="match status" value="6"/>
</dbReference>
<dbReference type="AlphaFoldDB" id="H2BIV8"/>
<dbReference type="InterPro" id="IPR036201">
    <property type="entry name" value="Pacifastin_dom_sf"/>
</dbReference>